<dbReference type="Gene3D" id="3.40.50.20">
    <property type="match status" value="1"/>
</dbReference>
<evidence type="ECO:0000259" key="4">
    <source>
        <dbReference type="Pfam" id="PF17836"/>
    </source>
</evidence>
<dbReference type="Gene3D" id="2.160.10.10">
    <property type="entry name" value="Hexapeptide repeat proteins"/>
    <property type="match status" value="1"/>
</dbReference>
<feature type="binding site" evidence="3">
    <location>
        <position position="139"/>
    </location>
    <ligand>
        <name>acetyl-CoA</name>
        <dbReference type="ChEBI" id="CHEBI:57288"/>
    </ligand>
</feature>
<dbReference type="InterPro" id="IPR011004">
    <property type="entry name" value="Trimer_LpxA-like_sf"/>
</dbReference>
<keyword evidence="5" id="KW-0808">Transferase</keyword>
<feature type="active site" description="Proton acceptor" evidence="2">
    <location>
        <position position="130"/>
    </location>
</feature>
<feature type="binding site" evidence="3">
    <location>
        <position position="63"/>
    </location>
    <ligand>
        <name>substrate</name>
    </ligand>
</feature>
<dbReference type="CDD" id="cd03360">
    <property type="entry name" value="LbH_AT_putative"/>
    <property type="match status" value="1"/>
</dbReference>
<dbReference type="EMBL" id="JACIDJ010000003">
    <property type="protein sequence ID" value="MBB3898865.1"/>
    <property type="molecule type" value="Genomic_DNA"/>
</dbReference>
<feature type="site" description="Increases basicity of active site His" evidence="2">
    <location>
        <position position="131"/>
    </location>
</feature>
<keyword evidence="5" id="KW-0012">Acyltransferase</keyword>
<evidence type="ECO:0000256" key="1">
    <source>
        <dbReference type="ARBA" id="ARBA00007274"/>
    </source>
</evidence>
<comment type="caution">
    <text evidence="5">The sequence shown here is derived from an EMBL/GenBank/DDBJ whole genome shotgun (WGS) entry which is preliminary data.</text>
</comment>
<dbReference type="SUPFAM" id="SSF51161">
    <property type="entry name" value="Trimeric LpxA-like enzymes"/>
    <property type="match status" value="1"/>
</dbReference>
<dbReference type="PANTHER" id="PTHR43300">
    <property type="entry name" value="ACETYLTRANSFERASE"/>
    <property type="match status" value="1"/>
</dbReference>
<reference evidence="5 6" key="1">
    <citation type="submission" date="2020-08" db="EMBL/GenBank/DDBJ databases">
        <title>Genomic Encyclopedia of Type Strains, Phase IV (KMG-IV): sequencing the most valuable type-strain genomes for metagenomic binning, comparative biology and taxonomic classification.</title>
        <authorList>
            <person name="Goeker M."/>
        </authorList>
    </citation>
    <scope>NUCLEOTIDE SEQUENCE [LARGE SCALE GENOMIC DNA]</scope>
    <source>
        <strain evidence="5 6">DSM 19979</strain>
    </source>
</reference>
<proteinExistence type="inferred from homology"/>
<dbReference type="Pfam" id="PF17836">
    <property type="entry name" value="PglD_N"/>
    <property type="match status" value="1"/>
</dbReference>
<evidence type="ECO:0000256" key="2">
    <source>
        <dbReference type="PIRSR" id="PIRSR620019-1"/>
    </source>
</evidence>
<dbReference type="NCBIfam" id="TIGR03570">
    <property type="entry name" value="NeuD_NnaD"/>
    <property type="match status" value="1"/>
</dbReference>
<dbReference type="Proteomes" id="UP000553193">
    <property type="component" value="Unassembled WGS sequence"/>
</dbReference>
<dbReference type="InterPro" id="IPR020019">
    <property type="entry name" value="AcTrfase_PglD-like"/>
</dbReference>
<evidence type="ECO:0000313" key="5">
    <source>
        <dbReference type="EMBL" id="MBB3898865.1"/>
    </source>
</evidence>
<evidence type="ECO:0000313" key="6">
    <source>
        <dbReference type="Proteomes" id="UP000553193"/>
    </source>
</evidence>
<dbReference type="GO" id="GO:0016746">
    <property type="term" value="F:acyltransferase activity"/>
    <property type="evidence" value="ECO:0007669"/>
    <property type="project" value="UniProtKB-KW"/>
</dbReference>
<dbReference type="PANTHER" id="PTHR43300:SF7">
    <property type="entry name" value="UDP-N-ACETYLBACILLOSAMINE N-ACETYLTRANSFERASE"/>
    <property type="match status" value="1"/>
</dbReference>
<dbReference type="InterPro" id="IPR041561">
    <property type="entry name" value="PglD_N"/>
</dbReference>
<dbReference type="InterPro" id="IPR050179">
    <property type="entry name" value="Trans_hexapeptide_repeat"/>
</dbReference>
<sequence length="202" mass="19251">MRLLILGAGGHALVVLEALDALGWDVAGVLDDRATAPILGRPVLGPLASLGAHGATRAVVALGDNATRLEWGEAARQAGLALPALVHPAALVSPSARIGDGAQVMARASVGPLAVIGALALVNTAAVVEHECVVEGGAHVAPGAVLCGAVRVGVGALVGAGAVVAPGRRLGAGAVAGAGAAVVRDVAAGAVVAGVPARPLGV</sequence>
<keyword evidence="6" id="KW-1185">Reference proteome</keyword>
<gene>
    <name evidence="5" type="ORF">GGQ83_002308</name>
</gene>
<evidence type="ECO:0000256" key="3">
    <source>
        <dbReference type="PIRSR" id="PIRSR620019-2"/>
    </source>
</evidence>
<protein>
    <submittedName>
        <fullName evidence="5">Sugar O-acyltransferase (Sialic acid O-acetyltransferase NeuD family)</fullName>
    </submittedName>
</protein>
<dbReference type="RefSeq" id="WP_184384065.1">
    <property type="nucleotide sequence ID" value="NZ_JACIDJ010000003.1"/>
</dbReference>
<organism evidence="5 6">
    <name type="scientific">Roseococcus suduntuyensis</name>
    <dbReference type="NCBI Taxonomy" id="455361"/>
    <lineage>
        <taxon>Bacteria</taxon>
        <taxon>Pseudomonadati</taxon>
        <taxon>Pseudomonadota</taxon>
        <taxon>Alphaproteobacteria</taxon>
        <taxon>Acetobacterales</taxon>
        <taxon>Roseomonadaceae</taxon>
        <taxon>Roseococcus</taxon>
    </lineage>
</organism>
<accession>A0A840AFI7</accession>
<feature type="domain" description="PglD N-terminal" evidence="4">
    <location>
        <begin position="2"/>
        <end position="71"/>
    </location>
</feature>
<comment type="similarity">
    <text evidence="1">Belongs to the transferase hexapeptide repeat family.</text>
</comment>
<dbReference type="AlphaFoldDB" id="A0A840AFI7"/>
<name>A0A840AFI7_9PROT</name>